<comment type="caution">
    <text evidence="1">The sequence shown here is derived from an EMBL/GenBank/DDBJ whole genome shotgun (WGS) entry which is preliminary data.</text>
</comment>
<reference evidence="1 2" key="1">
    <citation type="submission" date="2017-09" db="EMBL/GenBank/DDBJ databases">
        <title>Depth-based differentiation of microbial function through sediment-hosted aquifers and enrichment of novel symbionts in the deep terrestrial subsurface.</title>
        <authorList>
            <person name="Probst A.J."/>
            <person name="Ladd B."/>
            <person name="Jarett J.K."/>
            <person name="Geller-Mcgrath D.E."/>
            <person name="Sieber C.M."/>
            <person name="Emerson J.B."/>
            <person name="Anantharaman K."/>
            <person name="Thomas B.C."/>
            <person name="Malmstrom R."/>
            <person name="Stieglmeier M."/>
            <person name="Klingl A."/>
            <person name="Woyke T."/>
            <person name="Ryan C.M."/>
            <person name="Banfield J.F."/>
        </authorList>
    </citation>
    <scope>NUCLEOTIDE SEQUENCE [LARGE SCALE GENOMIC DNA]</scope>
    <source>
        <strain evidence="1">CG10_big_fil_rev_8_21_14_0_10_51_16</strain>
    </source>
</reference>
<dbReference type="EMBL" id="PCYI01000019">
    <property type="protein sequence ID" value="PIR44767.1"/>
    <property type="molecule type" value="Genomic_DNA"/>
</dbReference>
<evidence type="ECO:0000313" key="1">
    <source>
        <dbReference type="EMBL" id="PIR44767.1"/>
    </source>
</evidence>
<dbReference type="Proteomes" id="UP000228767">
    <property type="component" value="Unassembled WGS sequence"/>
</dbReference>
<organism evidence="1 2">
    <name type="scientific">Candidatus Vogelbacteria bacterium CG10_big_fil_rev_8_21_14_0_10_51_16</name>
    <dbReference type="NCBI Taxonomy" id="1975045"/>
    <lineage>
        <taxon>Bacteria</taxon>
        <taxon>Candidatus Vogeliibacteriota</taxon>
    </lineage>
</organism>
<name>A0A2H0RE69_9BACT</name>
<accession>A0A2H0RE69</accession>
<sequence length="93" mass="10046">MGQQYRENGGAEMLVLAEVKEVHAEYIVLYPCDRTLTAGQSITLGKSVLVGHLPRSGDLAVITSIRRHSKGWRALVGWAVGPDLSMAGANQNQ</sequence>
<proteinExistence type="predicted"/>
<protein>
    <submittedName>
        <fullName evidence="1">Uncharacterized protein</fullName>
    </submittedName>
</protein>
<gene>
    <name evidence="1" type="ORF">COV10_02690</name>
</gene>
<dbReference type="AlphaFoldDB" id="A0A2H0RE69"/>
<evidence type="ECO:0000313" key="2">
    <source>
        <dbReference type="Proteomes" id="UP000228767"/>
    </source>
</evidence>